<evidence type="ECO:0000313" key="5">
    <source>
        <dbReference type="EMBL" id="NUU61015.1"/>
    </source>
</evidence>
<dbReference type="InterPro" id="IPR036388">
    <property type="entry name" value="WH-like_DNA-bd_sf"/>
</dbReference>
<dbReference type="GO" id="GO:0003677">
    <property type="term" value="F:DNA binding"/>
    <property type="evidence" value="ECO:0007669"/>
    <property type="project" value="UniProtKB-KW"/>
</dbReference>
<organism evidence="5 6">
    <name type="scientific">Paenibacillus agri</name>
    <dbReference type="NCBI Taxonomy" id="2744309"/>
    <lineage>
        <taxon>Bacteria</taxon>
        <taxon>Bacillati</taxon>
        <taxon>Bacillota</taxon>
        <taxon>Bacilli</taxon>
        <taxon>Bacillales</taxon>
        <taxon>Paenibacillaceae</taxon>
        <taxon>Paenibacillus</taxon>
    </lineage>
</organism>
<feature type="domain" description="HTH hxlR-type" evidence="4">
    <location>
        <begin position="6"/>
        <end position="106"/>
    </location>
</feature>
<dbReference type="AlphaFoldDB" id="A0A850EIW9"/>
<dbReference type="EMBL" id="JABWCS010000206">
    <property type="protein sequence ID" value="NUU61015.1"/>
    <property type="molecule type" value="Genomic_DNA"/>
</dbReference>
<sequence>MRPTECDYAANVTLGIIEGKWKLLLLCHLRNGTKRFSEFAHLIPGITQKVLTYQLRELEAHGLIKREVYPVIPPKVEYSLTEYGESLVPLMDLMNLWGENHRERIKPTERIC</sequence>
<keyword evidence="2" id="KW-0238">DNA-binding</keyword>
<proteinExistence type="predicted"/>
<dbReference type="InterPro" id="IPR036390">
    <property type="entry name" value="WH_DNA-bd_sf"/>
</dbReference>
<evidence type="ECO:0000256" key="2">
    <source>
        <dbReference type="ARBA" id="ARBA00023125"/>
    </source>
</evidence>
<keyword evidence="3" id="KW-0804">Transcription</keyword>
<dbReference type="CDD" id="cd00090">
    <property type="entry name" value="HTH_ARSR"/>
    <property type="match status" value="1"/>
</dbReference>
<keyword evidence="1" id="KW-0805">Transcription regulation</keyword>
<dbReference type="Gene3D" id="1.10.10.10">
    <property type="entry name" value="Winged helix-like DNA-binding domain superfamily/Winged helix DNA-binding domain"/>
    <property type="match status" value="1"/>
</dbReference>
<dbReference type="RefSeq" id="WP_175371571.1">
    <property type="nucleotide sequence ID" value="NZ_JABWCS010000206.1"/>
</dbReference>
<comment type="caution">
    <text evidence="5">The sequence shown here is derived from an EMBL/GenBank/DDBJ whole genome shotgun (WGS) entry which is preliminary data.</text>
</comment>
<protein>
    <submittedName>
        <fullName evidence="5">Winged helix-turn-helix transcriptional regulator</fullName>
    </submittedName>
</protein>
<gene>
    <name evidence="5" type="ORF">HPT30_11715</name>
</gene>
<keyword evidence="6" id="KW-1185">Reference proteome</keyword>
<evidence type="ECO:0000256" key="1">
    <source>
        <dbReference type="ARBA" id="ARBA00023015"/>
    </source>
</evidence>
<dbReference type="InterPro" id="IPR002577">
    <property type="entry name" value="HTH_HxlR"/>
</dbReference>
<reference evidence="5" key="1">
    <citation type="submission" date="2020-06" db="EMBL/GenBank/DDBJ databases">
        <title>Paenibacillus sp. nov., isolated from soil.</title>
        <authorList>
            <person name="Seo Y.L."/>
        </authorList>
    </citation>
    <scope>NUCLEOTIDE SEQUENCE [LARGE SCALE GENOMIC DNA]</scope>
    <source>
        <strain evidence="5">JW14</strain>
    </source>
</reference>
<dbReference type="PANTHER" id="PTHR33204:SF29">
    <property type="entry name" value="TRANSCRIPTIONAL REGULATOR"/>
    <property type="match status" value="1"/>
</dbReference>
<evidence type="ECO:0000313" key="6">
    <source>
        <dbReference type="Proteomes" id="UP000564806"/>
    </source>
</evidence>
<dbReference type="InterPro" id="IPR011991">
    <property type="entry name" value="ArsR-like_HTH"/>
</dbReference>
<evidence type="ECO:0000259" key="4">
    <source>
        <dbReference type="PROSITE" id="PS51118"/>
    </source>
</evidence>
<dbReference type="Pfam" id="PF01638">
    <property type="entry name" value="HxlR"/>
    <property type="match status" value="1"/>
</dbReference>
<evidence type="ECO:0000256" key="3">
    <source>
        <dbReference type="ARBA" id="ARBA00023163"/>
    </source>
</evidence>
<dbReference type="SUPFAM" id="SSF46785">
    <property type="entry name" value="Winged helix' DNA-binding domain"/>
    <property type="match status" value="1"/>
</dbReference>
<dbReference type="Proteomes" id="UP000564806">
    <property type="component" value="Unassembled WGS sequence"/>
</dbReference>
<name>A0A850EIW9_9BACL</name>
<dbReference type="PROSITE" id="PS51118">
    <property type="entry name" value="HTH_HXLR"/>
    <property type="match status" value="1"/>
</dbReference>
<dbReference type="PANTHER" id="PTHR33204">
    <property type="entry name" value="TRANSCRIPTIONAL REGULATOR, MARR FAMILY"/>
    <property type="match status" value="1"/>
</dbReference>
<accession>A0A850EIW9</accession>